<proteinExistence type="predicted"/>
<dbReference type="Proteomes" id="UP000499080">
    <property type="component" value="Unassembled WGS sequence"/>
</dbReference>
<protein>
    <submittedName>
        <fullName evidence="1">Uncharacterized protein</fullName>
    </submittedName>
</protein>
<comment type="caution">
    <text evidence="1">The sequence shown here is derived from an EMBL/GenBank/DDBJ whole genome shotgun (WGS) entry which is preliminary data.</text>
</comment>
<dbReference type="OrthoDB" id="7607518at2759"/>
<sequence>FKELTEELHCASQLEIVEESLSKEEKATAKQQSSSIIREMLKAWRETVASYTEEASP</sequence>
<dbReference type="AlphaFoldDB" id="A0A4Y2XA74"/>
<organism evidence="1 2">
    <name type="scientific">Araneus ventricosus</name>
    <name type="common">Orbweaver spider</name>
    <name type="synonym">Epeira ventricosa</name>
    <dbReference type="NCBI Taxonomy" id="182803"/>
    <lineage>
        <taxon>Eukaryota</taxon>
        <taxon>Metazoa</taxon>
        <taxon>Ecdysozoa</taxon>
        <taxon>Arthropoda</taxon>
        <taxon>Chelicerata</taxon>
        <taxon>Arachnida</taxon>
        <taxon>Araneae</taxon>
        <taxon>Araneomorphae</taxon>
        <taxon>Entelegynae</taxon>
        <taxon>Araneoidea</taxon>
        <taxon>Araneidae</taxon>
        <taxon>Araneus</taxon>
    </lineage>
</organism>
<evidence type="ECO:0000313" key="1">
    <source>
        <dbReference type="EMBL" id="GBO46116.1"/>
    </source>
</evidence>
<dbReference type="EMBL" id="BGPR01073575">
    <property type="protein sequence ID" value="GBO46116.1"/>
    <property type="molecule type" value="Genomic_DNA"/>
</dbReference>
<accession>A0A4Y2XA74</accession>
<name>A0A4Y2XA74_ARAVE</name>
<feature type="non-terminal residue" evidence="1">
    <location>
        <position position="1"/>
    </location>
</feature>
<keyword evidence="2" id="KW-1185">Reference proteome</keyword>
<evidence type="ECO:0000313" key="2">
    <source>
        <dbReference type="Proteomes" id="UP000499080"/>
    </source>
</evidence>
<reference evidence="1 2" key="1">
    <citation type="journal article" date="2019" name="Sci. Rep.">
        <title>Orb-weaving spider Araneus ventricosus genome elucidates the spidroin gene catalogue.</title>
        <authorList>
            <person name="Kono N."/>
            <person name="Nakamura H."/>
            <person name="Ohtoshi R."/>
            <person name="Moran D.A.P."/>
            <person name="Shinohara A."/>
            <person name="Yoshida Y."/>
            <person name="Fujiwara M."/>
            <person name="Mori M."/>
            <person name="Tomita M."/>
            <person name="Arakawa K."/>
        </authorList>
    </citation>
    <scope>NUCLEOTIDE SEQUENCE [LARGE SCALE GENOMIC DNA]</scope>
</reference>
<gene>
    <name evidence="1" type="ORF">AVEN_211762_1</name>
</gene>